<evidence type="ECO:0000313" key="2">
    <source>
        <dbReference type="EMBL" id="MDI2595087.1"/>
    </source>
</evidence>
<name>A0ABT6QVZ8_9PSED</name>
<protein>
    <submittedName>
        <fullName evidence="2">DUF4123 domain-containing protein</fullName>
    </submittedName>
</protein>
<dbReference type="EMBL" id="JARBWL010000002">
    <property type="protein sequence ID" value="MDI2595087.1"/>
    <property type="molecule type" value="Genomic_DNA"/>
</dbReference>
<dbReference type="InterPro" id="IPR025391">
    <property type="entry name" value="DUF4123"/>
</dbReference>
<proteinExistence type="predicted"/>
<evidence type="ECO:0000313" key="3">
    <source>
        <dbReference type="Proteomes" id="UP001159100"/>
    </source>
</evidence>
<gene>
    <name evidence="2" type="ORF">POF45_27225</name>
</gene>
<evidence type="ECO:0000259" key="1">
    <source>
        <dbReference type="Pfam" id="PF13503"/>
    </source>
</evidence>
<dbReference type="Pfam" id="PF13503">
    <property type="entry name" value="DUF4123"/>
    <property type="match status" value="1"/>
</dbReference>
<accession>A0ABT6QVZ8</accession>
<comment type="caution">
    <text evidence="2">The sequence shown here is derived from an EMBL/GenBank/DDBJ whole genome shotgun (WGS) entry which is preliminary data.</text>
</comment>
<keyword evidence="3" id="KW-1185">Reference proteome</keyword>
<feature type="domain" description="DUF4123" evidence="1">
    <location>
        <begin position="23"/>
        <end position="138"/>
    </location>
</feature>
<sequence length="245" mass="28131">MQPDPLTPHAWLTERPLQAGERLYLIISAASDAQAIKTLHETHPAPQLTPLWSETPYASWEAVMPYLAEIKSNSDFLPWITATDARDWGWLAVSTSSPEVVLEHLRSLTQVRMPNTSEVFFRFWDGRFIHPILEQLGDSAGEILPVFNRYLINGQCLDVGPRAVPKAKDWPWWEVPQELLDSLTTQNPAPLIDNLLQWLEDEHPQIYNTCPESNLKLKVTHFVRRPTVEKNRHEALLNYLILEQG</sequence>
<dbReference type="Proteomes" id="UP001159100">
    <property type="component" value="Unassembled WGS sequence"/>
</dbReference>
<organism evidence="2 3">
    <name type="scientific">Pseudomonas fungipugnans</name>
    <dbReference type="NCBI Taxonomy" id="3024217"/>
    <lineage>
        <taxon>Bacteria</taxon>
        <taxon>Pseudomonadati</taxon>
        <taxon>Pseudomonadota</taxon>
        <taxon>Gammaproteobacteria</taxon>
        <taxon>Pseudomonadales</taxon>
        <taxon>Pseudomonadaceae</taxon>
        <taxon>Pseudomonas</taxon>
    </lineage>
</organism>
<reference evidence="2 3" key="1">
    <citation type="submission" date="2023-02" db="EMBL/GenBank/DDBJ databases">
        <title>Pseudomonas chrutzelriedensis sp. nov., a potently antifungal strain isolated from moss.</title>
        <authorList>
            <person name="Schnyder A."/>
            <person name="Kalawong R."/>
            <person name="Eberl L."/>
            <person name="Agnoli K."/>
        </authorList>
    </citation>
    <scope>NUCLEOTIDE SEQUENCE [LARGE SCALE GENOMIC DNA]</scope>
    <source>
        <strain evidence="2 3">681</strain>
    </source>
</reference>
<dbReference type="RefSeq" id="WP_282317176.1">
    <property type="nucleotide sequence ID" value="NZ_JARBWL010000002.1"/>
</dbReference>